<evidence type="ECO:0000313" key="1">
    <source>
        <dbReference type="EMBL" id="AAG31348.1"/>
    </source>
</evidence>
<reference evidence="1" key="3">
    <citation type="journal article" date="2010" name="J. Bacteriol.">
        <title>Control of directionality in bacteriophage mv4 site-specific recombination: functional analysis of the Xis factor.</title>
        <authorList>
            <person name="Coddeville M."/>
            <person name="Ritzenthaler P."/>
        </authorList>
    </citation>
    <scope>NUCLEOTIDE SEQUENCE</scope>
</reference>
<protein>
    <submittedName>
        <fullName evidence="1">ORF 60</fullName>
    </submittedName>
</protein>
<gene>
    <name evidence="1" type="primary">orf 60</name>
</gene>
<sequence length="59" mass="6562">MISRAFSFVQYSEGSSKLFLILLNSLEMLMKAIVLVGRCLWISCIIAMAKWLLPAPGCP</sequence>
<dbReference type="EMBL" id="AF182207">
    <property type="protein sequence ID" value="AAG31348.1"/>
    <property type="molecule type" value="Genomic_DNA"/>
</dbReference>
<reference evidence="1" key="2">
    <citation type="journal article" date="2007" name="Virology">
        <title>Single independent operator sites are involved in the genetic switch of the Lactobacillus delbrueckii bacteriophage mv4.</title>
        <authorList>
            <person name="Coddeville M."/>
            <person name="Auvray F."/>
            <person name="Mikkonen M."/>
            <person name="Ritzenthaler P."/>
        </authorList>
    </citation>
    <scope>NUCLEOTIDE SEQUENCE</scope>
</reference>
<reference evidence="1" key="1">
    <citation type="submission" date="2006-09" db="EMBL/GenBank/DDBJ databases">
        <title>Characterization of the lysogeny DNA module from the temperate Lactobacillus delbrueckii bacteriophage mv4.</title>
        <authorList>
            <person name="Lautier M."/>
            <person name="Auvray F."/>
            <person name="Mikkonen M."/>
            <person name="Duval C."/>
            <person name="Ritzenthaler P."/>
        </authorList>
    </citation>
    <scope>NUCLEOTIDE SEQUENCE</scope>
</reference>
<organism evidence="1">
    <name type="scientific">Lactococcus phage mv4</name>
    <name type="common">Lactococcus delbrueckii bacteriophage mv4</name>
    <dbReference type="NCBI Taxonomy" id="12392"/>
    <lineage>
        <taxon>Viruses</taxon>
    </lineage>
</organism>
<organismHost>
    <name type="scientific">Lactobacillus delbrueckii</name>
    <dbReference type="NCBI Taxonomy" id="1584"/>
</organismHost>
<name>Q9G0D3_BPMV4</name>
<proteinExistence type="predicted"/>
<accession>Q9G0D3</accession>